<dbReference type="RefSeq" id="WP_258132670.1">
    <property type="nucleotide sequence ID" value="NZ_CAWNRT010000002.1"/>
</dbReference>
<dbReference type="Proteomes" id="UP000239263">
    <property type="component" value="Unassembled WGS sequence"/>
</dbReference>
<organism evidence="1 2">
    <name type="scientific">Aliivibrio sifiae</name>
    <dbReference type="NCBI Taxonomy" id="566293"/>
    <lineage>
        <taxon>Bacteria</taxon>
        <taxon>Pseudomonadati</taxon>
        <taxon>Pseudomonadota</taxon>
        <taxon>Gammaproteobacteria</taxon>
        <taxon>Vibrionales</taxon>
        <taxon>Vibrionaceae</taxon>
        <taxon>Aliivibrio</taxon>
    </lineage>
</organism>
<sequence length="86" mass="9447">MYFLKVSPFFFLSLFLAGCGSDDASPTDPINYCDTAMGSSVTEKGGLVTTKPKISCQVFINPDIGFTDFHSISIKDNQWKPIPSYP</sequence>
<comment type="caution">
    <text evidence="1">The sequence shown here is derived from an EMBL/GenBank/DDBJ whole genome shotgun (WGS) entry which is preliminary data.</text>
</comment>
<evidence type="ECO:0000313" key="1">
    <source>
        <dbReference type="EMBL" id="PQJ85181.1"/>
    </source>
</evidence>
<evidence type="ECO:0000313" key="2">
    <source>
        <dbReference type="Proteomes" id="UP000239263"/>
    </source>
</evidence>
<dbReference type="AlphaFoldDB" id="A0A2S7X4K2"/>
<proteinExistence type="predicted"/>
<dbReference type="PROSITE" id="PS51257">
    <property type="entry name" value="PROKAR_LIPOPROTEIN"/>
    <property type="match status" value="1"/>
</dbReference>
<reference evidence="1 2" key="1">
    <citation type="submission" date="2016-12" db="EMBL/GenBank/DDBJ databases">
        <title>Diversity of luminous bacteria.</title>
        <authorList>
            <person name="Yoshizawa S."/>
            <person name="Kogure K."/>
        </authorList>
    </citation>
    <scope>NUCLEOTIDE SEQUENCE [LARGE SCALE GENOMIC DNA]</scope>
    <source>
        <strain evidence="1 2">ATCC 33715</strain>
    </source>
</reference>
<name>A0A2S7X4K2_9GAMM</name>
<accession>A0A2S7X4K2</accession>
<protein>
    <submittedName>
        <fullName evidence="1">Uncharacterized protein</fullName>
    </submittedName>
</protein>
<gene>
    <name evidence="1" type="ORF">BTO22_17115</name>
</gene>
<dbReference type="EMBL" id="MSCO01000002">
    <property type="protein sequence ID" value="PQJ85181.1"/>
    <property type="molecule type" value="Genomic_DNA"/>
</dbReference>